<organism evidence="3 4">
    <name type="scientific">Tuber borchii</name>
    <name type="common">White truffle</name>
    <dbReference type="NCBI Taxonomy" id="42251"/>
    <lineage>
        <taxon>Eukaryota</taxon>
        <taxon>Fungi</taxon>
        <taxon>Dikarya</taxon>
        <taxon>Ascomycota</taxon>
        <taxon>Pezizomycotina</taxon>
        <taxon>Pezizomycetes</taxon>
        <taxon>Pezizales</taxon>
        <taxon>Tuberaceae</taxon>
        <taxon>Tuber</taxon>
    </lineage>
</organism>
<feature type="compositionally biased region" description="Pro residues" evidence="2">
    <location>
        <begin position="398"/>
        <end position="414"/>
    </location>
</feature>
<accession>A0A2T6ZU30</accession>
<dbReference type="OrthoDB" id="4156714at2759"/>
<sequence>MAQQPAPISKKEKGLWARLRSSGEDTQSLELNGNPVDVNALISRNAFLDAKRAKLKGEKTKLVEDNERLRHENTNLWIQVSALEDLVTKLSNKLEESERIRDAQTEELKQLQSQEYEKTRSAARESHEAISSQFREIFRQCSDWAKDYFNIKIVDFDMSKFSEFRKELEEVSWENSDWGSKNFFKASHLVQAVLGNMICSRIFASPFSGTPLDHRQFQDLYRMKCNIDRAEAQRWRASSLQAFYSCPRWPLSSQESYLLESYKEQYATHIVCKIEEVLRPITTAHYPSLSPRELREQSKRLRAIVEYAKTLNEKMSRQSSELQMLSKSRLSNNNRLFIPNDPRVKSRIDDEDYDPQAHLRIDLILSPGFLKYGNDNAENLDDWSVWTPAIVEIHGPARPLPPPPSRPPTTPARTPPVFSSADSEELPREKQKKEAESLSATAEQHREDEGFEEVESFHQWY</sequence>
<evidence type="ECO:0000313" key="3">
    <source>
        <dbReference type="EMBL" id="PUU78955.1"/>
    </source>
</evidence>
<reference evidence="3 4" key="1">
    <citation type="submission" date="2017-04" db="EMBL/GenBank/DDBJ databases">
        <title>Draft genome sequence of Tuber borchii Vittad., a whitish edible truffle.</title>
        <authorList>
            <consortium name="DOE Joint Genome Institute"/>
            <person name="Murat C."/>
            <person name="Kuo A."/>
            <person name="Barry K.W."/>
            <person name="Clum A."/>
            <person name="Dockter R.B."/>
            <person name="Fauchery L."/>
            <person name="Iotti M."/>
            <person name="Kohler A."/>
            <person name="Labutti K."/>
            <person name="Lindquist E.A."/>
            <person name="Lipzen A."/>
            <person name="Ohm R.A."/>
            <person name="Wang M."/>
            <person name="Grigoriev I.V."/>
            <person name="Zambonelli A."/>
            <person name="Martin F.M."/>
        </authorList>
    </citation>
    <scope>NUCLEOTIDE SEQUENCE [LARGE SCALE GENOMIC DNA]</scope>
    <source>
        <strain evidence="3 4">Tbo3840</strain>
    </source>
</reference>
<keyword evidence="1" id="KW-0175">Coiled coil</keyword>
<evidence type="ECO:0000256" key="2">
    <source>
        <dbReference type="SAM" id="MobiDB-lite"/>
    </source>
</evidence>
<name>A0A2T6ZU30_TUBBO</name>
<gene>
    <name evidence="3" type="ORF">B9Z19DRAFT_1064649</name>
</gene>
<proteinExistence type="predicted"/>
<evidence type="ECO:0000256" key="1">
    <source>
        <dbReference type="SAM" id="Coils"/>
    </source>
</evidence>
<feature type="compositionally biased region" description="Basic and acidic residues" evidence="2">
    <location>
        <begin position="425"/>
        <end position="436"/>
    </location>
</feature>
<feature type="coiled-coil region" evidence="1">
    <location>
        <begin position="52"/>
        <end position="114"/>
    </location>
</feature>
<evidence type="ECO:0000313" key="4">
    <source>
        <dbReference type="Proteomes" id="UP000244722"/>
    </source>
</evidence>
<keyword evidence="4" id="KW-1185">Reference proteome</keyword>
<dbReference type="AlphaFoldDB" id="A0A2T6ZU30"/>
<protein>
    <submittedName>
        <fullName evidence="3">Uncharacterized protein</fullName>
    </submittedName>
</protein>
<dbReference type="Proteomes" id="UP000244722">
    <property type="component" value="Unassembled WGS sequence"/>
</dbReference>
<dbReference type="EMBL" id="NESQ01000103">
    <property type="protein sequence ID" value="PUU78955.1"/>
    <property type="molecule type" value="Genomic_DNA"/>
</dbReference>
<feature type="region of interest" description="Disordered" evidence="2">
    <location>
        <begin position="396"/>
        <end position="461"/>
    </location>
</feature>
<comment type="caution">
    <text evidence="3">The sequence shown here is derived from an EMBL/GenBank/DDBJ whole genome shotgun (WGS) entry which is preliminary data.</text>
</comment>